<evidence type="ECO:0000313" key="1">
    <source>
        <dbReference type="EMBL" id="KAL3345622.1"/>
    </source>
</evidence>
<protein>
    <recommendedName>
        <fullName evidence="3">Reverse transcriptase</fullName>
    </recommendedName>
</protein>
<dbReference type="EMBL" id="JBJKTR010000014">
    <property type="protein sequence ID" value="KAL3345622.1"/>
    <property type="molecule type" value="Genomic_DNA"/>
</dbReference>
<name>A0ABD2SP17_9SOLN</name>
<gene>
    <name evidence="1" type="ORF">AABB24_024533</name>
</gene>
<organism evidence="1 2">
    <name type="scientific">Solanum stoloniferum</name>
    <dbReference type="NCBI Taxonomy" id="62892"/>
    <lineage>
        <taxon>Eukaryota</taxon>
        <taxon>Viridiplantae</taxon>
        <taxon>Streptophyta</taxon>
        <taxon>Embryophyta</taxon>
        <taxon>Tracheophyta</taxon>
        <taxon>Spermatophyta</taxon>
        <taxon>Magnoliopsida</taxon>
        <taxon>eudicotyledons</taxon>
        <taxon>Gunneridae</taxon>
        <taxon>Pentapetalae</taxon>
        <taxon>asterids</taxon>
        <taxon>lamiids</taxon>
        <taxon>Solanales</taxon>
        <taxon>Solanaceae</taxon>
        <taxon>Solanoideae</taxon>
        <taxon>Solaneae</taxon>
        <taxon>Solanum</taxon>
    </lineage>
</organism>
<dbReference type="Proteomes" id="UP001627284">
    <property type="component" value="Unassembled WGS sequence"/>
</dbReference>
<dbReference type="PANTHER" id="PTHR33710:SF71">
    <property type="entry name" value="ENDONUCLEASE_EXONUCLEASE_PHOSPHATASE DOMAIN-CONTAINING PROTEIN"/>
    <property type="match status" value="1"/>
</dbReference>
<evidence type="ECO:0008006" key="3">
    <source>
        <dbReference type="Google" id="ProtNLM"/>
    </source>
</evidence>
<keyword evidence="2" id="KW-1185">Reference proteome</keyword>
<dbReference type="PANTHER" id="PTHR33710">
    <property type="entry name" value="BNAC02G09200D PROTEIN"/>
    <property type="match status" value="1"/>
</dbReference>
<comment type="caution">
    <text evidence="1">The sequence shown here is derived from an EMBL/GenBank/DDBJ whole genome shotgun (WGS) entry which is preliminary data.</text>
</comment>
<proteinExistence type="predicted"/>
<accession>A0ABD2SP17</accession>
<sequence>MGMAESVKMEHLAKTGSDHAPLLLYFGGHQPHIRKSFKFLKFWVEEADFKDVVKRSWVAHENSNIFITIKQKMKNTKYALACWSKERFGDIFKQLIIREEIARLKEEFFEENPIVSNRTVLQSGQAELKKYLQFEEEFWRQKTRIQWFPEGDRNTRFFHSLVKGRRKRLSLSRIIKEDGKWAEGNEHVAAEAAFFFQKQFSSENVPAYLFLLNHVPTLVTVEMNRGITKAPLEEEVKRVIFKLNGKSASGPDGLIGIFFQSC</sequence>
<dbReference type="AlphaFoldDB" id="A0ABD2SP17"/>
<reference evidence="1 2" key="1">
    <citation type="submission" date="2024-05" db="EMBL/GenBank/DDBJ databases">
        <title>De novo assembly of an allotetraploid wild potato.</title>
        <authorList>
            <person name="Hosaka A.J."/>
        </authorList>
    </citation>
    <scope>NUCLEOTIDE SEQUENCE [LARGE SCALE GENOMIC DNA]</scope>
    <source>
        <tissue evidence="1">Young leaves</tissue>
    </source>
</reference>
<evidence type="ECO:0000313" key="2">
    <source>
        <dbReference type="Proteomes" id="UP001627284"/>
    </source>
</evidence>